<organism evidence="2 3">
    <name type="scientific">Lysinibacillus xylanilyticus</name>
    <dbReference type="NCBI Taxonomy" id="582475"/>
    <lineage>
        <taxon>Bacteria</taxon>
        <taxon>Bacillati</taxon>
        <taxon>Bacillota</taxon>
        <taxon>Bacilli</taxon>
        <taxon>Bacillales</taxon>
        <taxon>Bacillaceae</taxon>
        <taxon>Lysinibacillus</taxon>
    </lineage>
</organism>
<proteinExistence type="predicted"/>
<gene>
    <name evidence="2" type="ORF">AB1300_00740</name>
</gene>
<evidence type="ECO:0000259" key="1">
    <source>
        <dbReference type="Pfam" id="PF25191"/>
    </source>
</evidence>
<keyword evidence="3" id="KW-1185">Reference proteome</keyword>
<evidence type="ECO:0000313" key="2">
    <source>
        <dbReference type="EMBL" id="MEX3743652.1"/>
    </source>
</evidence>
<reference evidence="2 3" key="1">
    <citation type="submission" date="2024-07" db="EMBL/GenBank/DDBJ databases">
        <title>Characterization of a bacterium isolated from hydrolysated instant sea cucumber by whole-genome sequencing and metabolomics.</title>
        <authorList>
            <person name="Luo X."/>
            <person name="Zhang Z."/>
            <person name="Zheng Z."/>
            <person name="Zhang W."/>
            <person name="Ming T."/>
            <person name="Jiao L."/>
            <person name="Su X."/>
            <person name="Kong F."/>
            <person name="Xu J."/>
        </authorList>
    </citation>
    <scope>NUCLEOTIDE SEQUENCE [LARGE SCALE GENOMIC DNA]</scope>
    <source>
        <strain evidence="2 3">XL-2024</strain>
    </source>
</reference>
<dbReference type="EMBL" id="JBFRHK010000001">
    <property type="protein sequence ID" value="MEX3743652.1"/>
    <property type="molecule type" value="Genomic_DNA"/>
</dbReference>
<evidence type="ECO:0000313" key="3">
    <source>
        <dbReference type="Proteomes" id="UP001558534"/>
    </source>
</evidence>
<accession>A0ABV3VSG0</accession>
<comment type="caution">
    <text evidence="2">The sequence shown here is derived from an EMBL/GenBank/DDBJ whole genome shotgun (WGS) entry which is preliminary data.</text>
</comment>
<dbReference type="Pfam" id="PF25191">
    <property type="entry name" value="DUF7832"/>
    <property type="match status" value="1"/>
</dbReference>
<protein>
    <recommendedName>
        <fullName evidence="1">DUF7832 domain-containing protein</fullName>
    </recommendedName>
</protein>
<dbReference type="Proteomes" id="UP001558534">
    <property type="component" value="Unassembled WGS sequence"/>
</dbReference>
<name>A0ABV3VSG0_9BACI</name>
<dbReference type="InterPro" id="IPR057154">
    <property type="entry name" value="DUF7832"/>
</dbReference>
<dbReference type="RefSeq" id="WP_368634694.1">
    <property type="nucleotide sequence ID" value="NZ_JBFRHK010000001.1"/>
</dbReference>
<sequence length="149" mass="17891">MADVIVYDKAKYHYEGDFPNGLAIKYAFVHTGMFLGWIVDHDLFSEEFEEDSMNEIEKFKQRALTGTQIYEMWDGVLSEDMLSDEGMEFANVYFDFEKGMFLHDYEVTFPGKESLYFVEDTWENYFKMKEVIDQRYHEWRLVKVAKDQM</sequence>
<feature type="domain" description="DUF7832" evidence="1">
    <location>
        <begin position="6"/>
        <end position="116"/>
    </location>
</feature>